<dbReference type="RefSeq" id="WP_203867247.1">
    <property type="nucleotide sequence ID" value="NZ_BONW01000016.1"/>
</dbReference>
<comment type="caution">
    <text evidence="5">The sequence shown here is derived from an EMBL/GenBank/DDBJ whole genome shotgun (WGS) entry which is preliminary data.</text>
</comment>
<evidence type="ECO:0000313" key="6">
    <source>
        <dbReference type="Proteomes" id="UP000646749"/>
    </source>
</evidence>
<proteinExistence type="inferred from homology"/>
<sequence>MIDKDGTAGRIALVTGANKGIGREVVAQLARRGMTVLLAARDEQRRADAVAALRADGLDVHPVALDVTDVTSVAEAARWVDDEYGRLDVLVNNAAITGGRPGQPSVMDLDRLRSVFETNVFGVLTVTNAMLPLLRRSGAAVVVNVSSSVGSLQRAASGEWDVMPPSATYVPSKTALNSLTVQYAKELQADKILVNAVNPGWCATDLNGHQGQLSAAEGANIVVRYATIGPDGPTGGFFGAEGVEPW</sequence>
<comment type="similarity">
    <text evidence="1 4">Belongs to the short-chain dehydrogenases/reductases (SDR) family.</text>
</comment>
<name>A0ABQ4E218_9ACTN</name>
<dbReference type="PRINTS" id="PR00080">
    <property type="entry name" value="SDRFAMILY"/>
</dbReference>
<organism evidence="5 6">
    <name type="scientific">Plantactinospora endophytica</name>
    <dbReference type="NCBI Taxonomy" id="673535"/>
    <lineage>
        <taxon>Bacteria</taxon>
        <taxon>Bacillati</taxon>
        <taxon>Actinomycetota</taxon>
        <taxon>Actinomycetes</taxon>
        <taxon>Micromonosporales</taxon>
        <taxon>Micromonosporaceae</taxon>
        <taxon>Plantactinospora</taxon>
    </lineage>
</organism>
<dbReference type="InterPro" id="IPR002347">
    <property type="entry name" value="SDR_fam"/>
</dbReference>
<dbReference type="EMBL" id="BONW01000016">
    <property type="protein sequence ID" value="GIG88760.1"/>
    <property type="molecule type" value="Genomic_DNA"/>
</dbReference>
<evidence type="ECO:0000313" key="5">
    <source>
        <dbReference type="EMBL" id="GIG88760.1"/>
    </source>
</evidence>
<evidence type="ECO:0000256" key="2">
    <source>
        <dbReference type="ARBA" id="ARBA00022857"/>
    </source>
</evidence>
<dbReference type="InterPro" id="IPR036291">
    <property type="entry name" value="NAD(P)-bd_dom_sf"/>
</dbReference>
<keyword evidence="6" id="KW-1185">Reference proteome</keyword>
<protein>
    <submittedName>
        <fullName evidence="5">Dehydrogenase</fullName>
    </submittedName>
</protein>
<reference evidence="5 6" key="1">
    <citation type="submission" date="2021-01" db="EMBL/GenBank/DDBJ databases">
        <title>Whole genome shotgun sequence of Plantactinospora endophytica NBRC 110450.</title>
        <authorList>
            <person name="Komaki H."/>
            <person name="Tamura T."/>
        </authorList>
    </citation>
    <scope>NUCLEOTIDE SEQUENCE [LARGE SCALE GENOMIC DNA]</scope>
    <source>
        <strain evidence="5 6">NBRC 110450</strain>
    </source>
</reference>
<dbReference type="SUPFAM" id="SSF51735">
    <property type="entry name" value="NAD(P)-binding Rossmann-fold domains"/>
    <property type="match status" value="1"/>
</dbReference>
<evidence type="ECO:0000256" key="4">
    <source>
        <dbReference type="RuleBase" id="RU000363"/>
    </source>
</evidence>
<keyword evidence="2" id="KW-0521">NADP</keyword>
<dbReference type="Proteomes" id="UP000646749">
    <property type="component" value="Unassembled WGS sequence"/>
</dbReference>
<gene>
    <name evidence="5" type="ORF">Pen02_36960</name>
</gene>
<evidence type="ECO:0000256" key="1">
    <source>
        <dbReference type="ARBA" id="ARBA00006484"/>
    </source>
</evidence>
<dbReference type="Gene3D" id="3.40.50.720">
    <property type="entry name" value="NAD(P)-binding Rossmann-like Domain"/>
    <property type="match status" value="1"/>
</dbReference>
<dbReference type="PRINTS" id="PR00081">
    <property type="entry name" value="GDHRDH"/>
</dbReference>
<evidence type="ECO:0000256" key="3">
    <source>
        <dbReference type="ARBA" id="ARBA00023002"/>
    </source>
</evidence>
<dbReference type="PANTHER" id="PTHR43490:SF99">
    <property type="entry name" value="SHORT-CHAIN DEHYDROGENASE_REDUCTASE"/>
    <property type="match status" value="1"/>
</dbReference>
<keyword evidence="3" id="KW-0560">Oxidoreductase</keyword>
<dbReference type="PANTHER" id="PTHR43490">
    <property type="entry name" value="(+)-NEOMENTHOL DEHYDROGENASE"/>
    <property type="match status" value="1"/>
</dbReference>
<accession>A0ABQ4E218</accession>
<dbReference type="Pfam" id="PF00106">
    <property type="entry name" value="adh_short"/>
    <property type="match status" value="1"/>
</dbReference>